<protein>
    <submittedName>
        <fullName evidence="2">Uncharacterized protein</fullName>
    </submittedName>
</protein>
<dbReference type="EMBL" id="JBHUHT010000003">
    <property type="protein sequence ID" value="MFD2094420.1"/>
    <property type="molecule type" value="Genomic_DNA"/>
</dbReference>
<accession>A0ABW4XI13</accession>
<keyword evidence="1" id="KW-0812">Transmembrane</keyword>
<dbReference type="Proteomes" id="UP001597380">
    <property type="component" value="Unassembled WGS sequence"/>
</dbReference>
<name>A0ABW4XI13_9GAMM</name>
<organism evidence="2 3">
    <name type="scientific">Corallincola platygyrae</name>
    <dbReference type="NCBI Taxonomy" id="1193278"/>
    <lineage>
        <taxon>Bacteria</taxon>
        <taxon>Pseudomonadati</taxon>
        <taxon>Pseudomonadota</taxon>
        <taxon>Gammaproteobacteria</taxon>
        <taxon>Alteromonadales</taxon>
        <taxon>Psychromonadaceae</taxon>
        <taxon>Corallincola</taxon>
    </lineage>
</organism>
<evidence type="ECO:0000313" key="3">
    <source>
        <dbReference type="Proteomes" id="UP001597380"/>
    </source>
</evidence>
<feature type="transmembrane region" description="Helical" evidence="1">
    <location>
        <begin position="70"/>
        <end position="89"/>
    </location>
</feature>
<gene>
    <name evidence="2" type="ORF">ACFSJ3_00345</name>
</gene>
<sequence length="126" mass="14676">METEAKPFKERRKGPDIWARMVGWLSLAGWLTFIAVLVMVQYARPEMNTGLVRYHGIEVREEWLPRLSDMIFISLWFCCGLSLFSMMFNRKRMRRKTDTNLFNLILLGLLSVVGVLLMFPVVTSVS</sequence>
<evidence type="ECO:0000313" key="2">
    <source>
        <dbReference type="EMBL" id="MFD2094420.1"/>
    </source>
</evidence>
<dbReference type="RefSeq" id="WP_345337748.1">
    <property type="nucleotide sequence ID" value="NZ_BAABLI010000003.1"/>
</dbReference>
<keyword evidence="1" id="KW-1133">Transmembrane helix</keyword>
<feature type="transmembrane region" description="Helical" evidence="1">
    <location>
        <begin position="101"/>
        <end position="122"/>
    </location>
</feature>
<comment type="caution">
    <text evidence="2">The sequence shown here is derived from an EMBL/GenBank/DDBJ whole genome shotgun (WGS) entry which is preliminary data.</text>
</comment>
<evidence type="ECO:0000256" key="1">
    <source>
        <dbReference type="SAM" id="Phobius"/>
    </source>
</evidence>
<keyword evidence="3" id="KW-1185">Reference proteome</keyword>
<proteinExistence type="predicted"/>
<reference evidence="3" key="1">
    <citation type="journal article" date="2019" name="Int. J. Syst. Evol. Microbiol.">
        <title>The Global Catalogue of Microorganisms (GCM) 10K type strain sequencing project: providing services to taxonomists for standard genome sequencing and annotation.</title>
        <authorList>
            <consortium name="The Broad Institute Genomics Platform"/>
            <consortium name="The Broad Institute Genome Sequencing Center for Infectious Disease"/>
            <person name="Wu L."/>
            <person name="Ma J."/>
        </authorList>
    </citation>
    <scope>NUCLEOTIDE SEQUENCE [LARGE SCALE GENOMIC DNA]</scope>
    <source>
        <strain evidence="3">CGMCC 1.10992</strain>
    </source>
</reference>
<keyword evidence="1" id="KW-0472">Membrane</keyword>
<feature type="transmembrane region" description="Helical" evidence="1">
    <location>
        <begin position="21"/>
        <end position="43"/>
    </location>
</feature>